<accession>A0A679FQQ3</accession>
<reference evidence="2" key="1">
    <citation type="journal article" date="2020" name="Microbiol. Resour. Announc.">
        <title>Complete Genome Sequence of Geobacillus sp. Strain E55-1, Isolated from Mine Geyser in Japan.</title>
        <authorList>
            <person name="Miyazaki K."/>
            <person name="Hase E."/>
            <person name="Tokito N."/>
        </authorList>
    </citation>
    <scope>NUCLEOTIDE SEQUENCE [LARGE SCALE GENOMIC DNA]</scope>
    <source>
        <strain evidence="2">E55-1</strain>
    </source>
</reference>
<dbReference type="AlphaFoldDB" id="A0A679FQQ3"/>
<evidence type="ECO:0000313" key="2">
    <source>
        <dbReference type="Proteomes" id="UP000501421"/>
    </source>
</evidence>
<sequence length="100" mass="11780">MRVQWGHPWLKPSRRLEGGVLPKGLVGSKRLPPYVLQVLHVAPYFYVFADVIEKEQGVLYVLTQCSQAAGRMFRRFSHLYPNVYREVLEISYFYEYITII</sequence>
<dbReference type="EMBL" id="AP022557">
    <property type="protein sequence ID" value="BBW98410.1"/>
    <property type="molecule type" value="Genomic_DNA"/>
</dbReference>
<name>A0A679FQQ3_9BACL</name>
<gene>
    <name evidence="1" type="ORF">GsuE55_32430</name>
</gene>
<keyword evidence="2" id="KW-1185">Reference proteome</keyword>
<organism evidence="1 2">
    <name type="scientific">Geobacillus subterraneus</name>
    <dbReference type="NCBI Taxonomy" id="129338"/>
    <lineage>
        <taxon>Bacteria</taxon>
        <taxon>Bacillati</taxon>
        <taxon>Bacillota</taxon>
        <taxon>Bacilli</taxon>
        <taxon>Bacillales</taxon>
        <taxon>Anoxybacillaceae</taxon>
        <taxon>Geobacillus</taxon>
    </lineage>
</organism>
<dbReference type="Proteomes" id="UP000501421">
    <property type="component" value="Chromosome"/>
</dbReference>
<protein>
    <submittedName>
        <fullName evidence="1">Uncharacterized protein</fullName>
    </submittedName>
</protein>
<evidence type="ECO:0000313" key="1">
    <source>
        <dbReference type="EMBL" id="BBW98410.1"/>
    </source>
</evidence>
<proteinExistence type="predicted"/>